<keyword evidence="1" id="KW-0472">Membrane</keyword>
<protein>
    <submittedName>
        <fullName evidence="2">Uncharacterized protein</fullName>
    </submittedName>
</protein>
<reference evidence="2 3" key="1">
    <citation type="journal article" date="2016" name="Nat. Commun.">
        <title>Thousands of microbial genomes shed light on interconnected biogeochemical processes in an aquifer system.</title>
        <authorList>
            <person name="Anantharaman K."/>
            <person name="Brown C.T."/>
            <person name="Hug L.A."/>
            <person name="Sharon I."/>
            <person name="Castelle C.J."/>
            <person name="Probst A.J."/>
            <person name="Thomas B.C."/>
            <person name="Singh A."/>
            <person name="Wilkins M.J."/>
            <person name="Karaoz U."/>
            <person name="Brodie E.L."/>
            <person name="Williams K.H."/>
            <person name="Hubbard S.S."/>
            <person name="Banfield J.F."/>
        </authorList>
    </citation>
    <scope>NUCLEOTIDE SEQUENCE [LARGE SCALE GENOMIC DNA]</scope>
</reference>
<keyword evidence="1" id="KW-1133">Transmembrane helix</keyword>
<dbReference type="AlphaFoldDB" id="A0A1F6CWT7"/>
<keyword evidence="1" id="KW-0812">Transmembrane</keyword>
<dbReference type="EMBL" id="MFKT01000009">
    <property type="protein sequence ID" value="OGG53623.1"/>
    <property type="molecule type" value="Genomic_DNA"/>
</dbReference>
<dbReference type="Proteomes" id="UP000176863">
    <property type="component" value="Unassembled WGS sequence"/>
</dbReference>
<comment type="caution">
    <text evidence="2">The sequence shown here is derived from an EMBL/GenBank/DDBJ whole genome shotgun (WGS) entry which is preliminary data.</text>
</comment>
<gene>
    <name evidence="2" type="ORF">A2851_01915</name>
</gene>
<evidence type="ECO:0000313" key="2">
    <source>
        <dbReference type="EMBL" id="OGG53623.1"/>
    </source>
</evidence>
<organism evidence="2 3">
    <name type="scientific">Candidatus Kaiserbacteria bacterium RIFCSPHIGHO2_01_FULL_53_29</name>
    <dbReference type="NCBI Taxonomy" id="1798480"/>
    <lineage>
        <taxon>Bacteria</taxon>
        <taxon>Candidatus Kaiseribacteriota</taxon>
    </lineage>
</organism>
<proteinExistence type="predicted"/>
<evidence type="ECO:0000313" key="3">
    <source>
        <dbReference type="Proteomes" id="UP000176863"/>
    </source>
</evidence>
<evidence type="ECO:0000256" key="1">
    <source>
        <dbReference type="SAM" id="Phobius"/>
    </source>
</evidence>
<feature type="transmembrane region" description="Helical" evidence="1">
    <location>
        <begin position="14"/>
        <end position="33"/>
    </location>
</feature>
<name>A0A1F6CWT7_9BACT</name>
<dbReference type="STRING" id="1798480.A2851_01915"/>
<accession>A0A1F6CWT7</accession>
<sequence length="83" mass="9716">MLALALLIRFQSPFWQLIPACALLFAVVLRNTVRGWRHGYRHTRNRNGTNDPDILMKIPWTGHCFDSGFNAGVREWKRAHQRD</sequence>